<dbReference type="EMBL" id="RCDB01000004">
    <property type="protein sequence ID" value="RLK46746.1"/>
    <property type="molecule type" value="Genomic_DNA"/>
</dbReference>
<evidence type="ECO:0000313" key="2">
    <source>
        <dbReference type="Proteomes" id="UP000273158"/>
    </source>
</evidence>
<reference evidence="1 2" key="1">
    <citation type="journal article" date="2015" name="Stand. Genomic Sci.">
        <title>Genomic Encyclopedia of Bacterial and Archaeal Type Strains, Phase III: the genomes of soil and plant-associated and newly described type strains.</title>
        <authorList>
            <person name="Whitman W.B."/>
            <person name="Woyke T."/>
            <person name="Klenk H.P."/>
            <person name="Zhou Y."/>
            <person name="Lilburn T.G."/>
            <person name="Beck B.J."/>
            <person name="De Vos P."/>
            <person name="Vandamme P."/>
            <person name="Eisen J.A."/>
            <person name="Garrity G."/>
            <person name="Hugenholtz P."/>
            <person name="Kyrpides N.C."/>
        </authorList>
    </citation>
    <scope>NUCLEOTIDE SEQUENCE [LARGE SCALE GENOMIC DNA]</scope>
    <source>
        <strain evidence="1 2">S2T63</strain>
    </source>
</reference>
<gene>
    <name evidence="1" type="ORF">C7474_2932</name>
</gene>
<dbReference type="AlphaFoldDB" id="A0A498BWS4"/>
<accession>A0A498BWS4</accession>
<keyword evidence="2" id="KW-1185">Reference proteome</keyword>
<sequence length="110" mass="12424">MPYRDRARVAEWVDEFLTENLRLRDRVSVLDDGFAPGPNSAIVIIELHHAPTLTLLQAFVADGHPRWRAVFEGRGEQVDATCSQVRDLADDFADISRLCTHLQARTDAHT</sequence>
<dbReference type="RefSeq" id="WP_121061145.1">
    <property type="nucleotide sequence ID" value="NZ_RCDB01000004.1"/>
</dbReference>
<evidence type="ECO:0000313" key="1">
    <source>
        <dbReference type="EMBL" id="RLK46746.1"/>
    </source>
</evidence>
<name>A0A498BWS4_9MICO</name>
<protein>
    <submittedName>
        <fullName evidence="1">Uncharacterized protein</fullName>
    </submittedName>
</protein>
<proteinExistence type="predicted"/>
<dbReference type="Proteomes" id="UP000273158">
    <property type="component" value="Unassembled WGS sequence"/>
</dbReference>
<organism evidence="1 2">
    <name type="scientific">Microbacterium telephonicum</name>
    <dbReference type="NCBI Taxonomy" id="1714841"/>
    <lineage>
        <taxon>Bacteria</taxon>
        <taxon>Bacillati</taxon>
        <taxon>Actinomycetota</taxon>
        <taxon>Actinomycetes</taxon>
        <taxon>Micrococcales</taxon>
        <taxon>Microbacteriaceae</taxon>
        <taxon>Microbacterium</taxon>
    </lineage>
</organism>
<comment type="caution">
    <text evidence="1">The sequence shown here is derived from an EMBL/GenBank/DDBJ whole genome shotgun (WGS) entry which is preliminary data.</text>
</comment>